<dbReference type="InterPro" id="IPR016166">
    <property type="entry name" value="FAD-bd_PCMH"/>
</dbReference>
<dbReference type="GO" id="GO:0071949">
    <property type="term" value="F:FAD binding"/>
    <property type="evidence" value="ECO:0007669"/>
    <property type="project" value="InterPro"/>
</dbReference>
<reference evidence="4 5" key="1">
    <citation type="submission" date="2015-06" db="EMBL/GenBank/DDBJ databases">
        <title>Draft genome of the ant-associated black yeast Phialophora attae CBS 131958.</title>
        <authorList>
            <person name="Moreno L.F."/>
            <person name="Stielow B.J."/>
            <person name="de Hoog S."/>
            <person name="Vicente V.A."/>
            <person name="Weiss V.A."/>
            <person name="de Vries M."/>
            <person name="Cruz L.M."/>
            <person name="Souza E.M."/>
        </authorList>
    </citation>
    <scope>NUCLEOTIDE SEQUENCE [LARGE SCALE GENOMIC DNA]</scope>
    <source>
        <strain evidence="4 5">CBS 131958</strain>
    </source>
</reference>
<dbReference type="InterPro" id="IPR036318">
    <property type="entry name" value="FAD-bd_PCMH-like_sf"/>
</dbReference>
<proteinExistence type="inferred from homology"/>
<evidence type="ECO:0000313" key="4">
    <source>
        <dbReference type="EMBL" id="KPI45332.1"/>
    </source>
</evidence>
<dbReference type="RefSeq" id="XP_018005295.1">
    <property type="nucleotide sequence ID" value="XM_018142750.1"/>
</dbReference>
<name>A0A0N1I0Y2_9EURO</name>
<dbReference type="Pfam" id="PF01565">
    <property type="entry name" value="FAD_binding_4"/>
    <property type="match status" value="1"/>
</dbReference>
<accession>A0A0N1I0Y2</accession>
<dbReference type="AlphaFoldDB" id="A0A0N1I0Y2"/>
<feature type="domain" description="FAD-binding PCMH-type" evidence="3">
    <location>
        <begin position="122"/>
        <end position="303"/>
    </location>
</feature>
<dbReference type="PANTHER" id="PTHR13878">
    <property type="entry name" value="GULONOLACTONE OXIDASE"/>
    <property type="match status" value="1"/>
</dbReference>
<dbReference type="STRING" id="1664694.A0A0N1I0Y2"/>
<evidence type="ECO:0000256" key="1">
    <source>
        <dbReference type="ARBA" id="ARBA00005466"/>
    </source>
</evidence>
<dbReference type="Gene3D" id="3.30.465.10">
    <property type="match status" value="2"/>
</dbReference>
<sequence>MGRICSAQGVIRGTLVASLIISSVIGRHQHDVPSCRVIPGDEQWPTDETWADFNQSISGRLIRTVPIASVCHGSTYDEGKCATLRDNWFFPATHLPSSSSPMAYEWSNDSCNPFTPPEAPCVIGNHVLYAVNATGLSDYQATLAFASKHNIRLVIRSSGHDYLGKSTGAHALALWTLHLKSTQLLPTFKSSTYAGGAMKIGAGVSGGEAQAFAHSHGRVVVVGNCPSVTLAGGWVQGGGHGILSSKYGLGADQVLEFEVVTADGELLTITPYNDHADLFWALTGGGGGTFGVVLSMTIKTYPETPISIALLTVTRPPNRDPKTFKSFFRTFLSTLPATLDSGVTVIWALFPTAFMIFPAAGPDLTAQQLDFLLQPTRARLKELDFPYEYSSNTYPDYPSAFASVPRTWNASDYHMNGRLIPRSLVETSNDGGPSEELIDALLHIGNLAGNAGVSYNLNANLPAHPVSVNPKLRSTIFNLALGVPINYTAAVPQHSYAEAHDFMNSVLLEPIKKVAPDGGAYLSEASPYENEWKRDFYGGNYDELLKVKDKYDPVGLFYAWTGVGSDRWVERADGRLCRVEFAKDEIVHSEL</sequence>
<organism evidence="4 5">
    <name type="scientific">Cyphellophora attinorum</name>
    <dbReference type="NCBI Taxonomy" id="1664694"/>
    <lineage>
        <taxon>Eukaryota</taxon>
        <taxon>Fungi</taxon>
        <taxon>Dikarya</taxon>
        <taxon>Ascomycota</taxon>
        <taxon>Pezizomycotina</taxon>
        <taxon>Eurotiomycetes</taxon>
        <taxon>Chaetothyriomycetidae</taxon>
        <taxon>Chaetothyriales</taxon>
        <taxon>Cyphellophoraceae</taxon>
        <taxon>Cyphellophora</taxon>
    </lineage>
</organism>
<keyword evidence="5" id="KW-1185">Reference proteome</keyword>
<dbReference type="GO" id="GO:0016491">
    <property type="term" value="F:oxidoreductase activity"/>
    <property type="evidence" value="ECO:0007669"/>
    <property type="project" value="UniProtKB-KW"/>
</dbReference>
<dbReference type="PROSITE" id="PS51387">
    <property type="entry name" value="FAD_PCMH"/>
    <property type="match status" value="1"/>
</dbReference>
<dbReference type="EMBL" id="LFJN01000002">
    <property type="protein sequence ID" value="KPI45332.1"/>
    <property type="molecule type" value="Genomic_DNA"/>
</dbReference>
<evidence type="ECO:0000256" key="2">
    <source>
        <dbReference type="ARBA" id="ARBA00023002"/>
    </source>
</evidence>
<dbReference type="InterPro" id="IPR016169">
    <property type="entry name" value="FAD-bd_PCMH_sub2"/>
</dbReference>
<protein>
    <submittedName>
        <fullName evidence="4">6-hydroxy-D-nicotine oxidase</fullName>
    </submittedName>
</protein>
<dbReference type="GeneID" id="28734630"/>
<dbReference type="Proteomes" id="UP000038010">
    <property type="component" value="Unassembled WGS sequence"/>
</dbReference>
<evidence type="ECO:0000259" key="3">
    <source>
        <dbReference type="PROSITE" id="PS51387"/>
    </source>
</evidence>
<comment type="similarity">
    <text evidence="1">Belongs to the oxygen-dependent FAD-linked oxidoreductase family.</text>
</comment>
<dbReference type="Pfam" id="PF08031">
    <property type="entry name" value="BBE"/>
    <property type="match status" value="1"/>
</dbReference>
<dbReference type="InterPro" id="IPR012951">
    <property type="entry name" value="BBE"/>
</dbReference>
<dbReference type="OrthoDB" id="9983560at2759"/>
<dbReference type="InterPro" id="IPR006094">
    <property type="entry name" value="Oxid_FAD_bind_N"/>
</dbReference>
<dbReference type="PANTHER" id="PTHR13878:SF91">
    <property type="entry name" value="FAD BINDING DOMAIN PROTEIN (AFU_ORTHOLOGUE AFUA_6G12070)-RELATED"/>
    <property type="match status" value="1"/>
</dbReference>
<dbReference type="InterPro" id="IPR050432">
    <property type="entry name" value="FAD-linked_Oxidoreductases_BP"/>
</dbReference>
<dbReference type="VEuPathDB" id="FungiDB:AB675_2754"/>
<comment type="caution">
    <text evidence="4">The sequence shown here is derived from an EMBL/GenBank/DDBJ whole genome shotgun (WGS) entry which is preliminary data.</text>
</comment>
<keyword evidence="2" id="KW-0560">Oxidoreductase</keyword>
<gene>
    <name evidence="4" type="ORF">AB675_2754</name>
</gene>
<dbReference type="SUPFAM" id="SSF56176">
    <property type="entry name" value="FAD-binding/transporter-associated domain-like"/>
    <property type="match status" value="1"/>
</dbReference>
<evidence type="ECO:0000313" key="5">
    <source>
        <dbReference type="Proteomes" id="UP000038010"/>
    </source>
</evidence>